<dbReference type="PANTHER" id="PTHR12318">
    <property type="entry name" value="TESTOSTERONE-REGULATED PROTEIN RP2"/>
    <property type="match status" value="1"/>
</dbReference>
<evidence type="ECO:0000256" key="4">
    <source>
        <dbReference type="ARBA" id="ARBA00022723"/>
    </source>
</evidence>
<dbReference type="CDD" id="cd18870">
    <property type="entry name" value="NUDIX_AcylCoAdiphos_Nudt19"/>
    <property type="match status" value="1"/>
</dbReference>
<keyword evidence="7" id="KW-0464">Manganese</keyword>
<comment type="cofactor">
    <cofactor evidence="2">
        <name>Mg(2+)</name>
        <dbReference type="ChEBI" id="CHEBI:18420"/>
    </cofactor>
</comment>
<dbReference type="AlphaFoldDB" id="A0AA35TZG4"/>
<evidence type="ECO:0000313" key="8">
    <source>
        <dbReference type="EMBL" id="CAI8055882.1"/>
    </source>
</evidence>
<dbReference type="Gene3D" id="3.90.79.10">
    <property type="entry name" value="Nucleoside Triphosphate Pyrophosphohydrolase"/>
    <property type="match status" value="1"/>
</dbReference>
<evidence type="ECO:0000256" key="7">
    <source>
        <dbReference type="ARBA" id="ARBA00023211"/>
    </source>
</evidence>
<reference evidence="8" key="1">
    <citation type="submission" date="2023-03" db="EMBL/GenBank/DDBJ databases">
        <authorList>
            <person name="Steffen K."/>
            <person name="Cardenas P."/>
        </authorList>
    </citation>
    <scope>NUCLEOTIDE SEQUENCE</scope>
</reference>
<gene>
    <name evidence="8" type="ORF">GBAR_LOCUS30468</name>
</gene>
<evidence type="ECO:0000256" key="1">
    <source>
        <dbReference type="ARBA" id="ARBA00001936"/>
    </source>
</evidence>
<evidence type="ECO:0000256" key="6">
    <source>
        <dbReference type="ARBA" id="ARBA00022842"/>
    </source>
</evidence>
<organism evidence="8 9">
    <name type="scientific">Geodia barretti</name>
    <name type="common">Barrett's horny sponge</name>
    <dbReference type="NCBI Taxonomy" id="519541"/>
    <lineage>
        <taxon>Eukaryota</taxon>
        <taxon>Metazoa</taxon>
        <taxon>Porifera</taxon>
        <taxon>Demospongiae</taxon>
        <taxon>Heteroscleromorpha</taxon>
        <taxon>Tetractinellida</taxon>
        <taxon>Astrophorina</taxon>
        <taxon>Geodiidae</taxon>
        <taxon>Geodia</taxon>
    </lineage>
</organism>
<evidence type="ECO:0000256" key="2">
    <source>
        <dbReference type="ARBA" id="ARBA00001946"/>
    </source>
</evidence>
<dbReference type="SUPFAM" id="SSF55811">
    <property type="entry name" value="Nudix"/>
    <property type="match status" value="1"/>
</dbReference>
<keyword evidence="9" id="KW-1185">Reference proteome</keyword>
<dbReference type="EMBL" id="CASHTH010004314">
    <property type="protein sequence ID" value="CAI8055882.1"/>
    <property type="molecule type" value="Genomic_DNA"/>
</dbReference>
<dbReference type="InterPro" id="IPR015797">
    <property type="entry name" value="NUDIX_hydrolase-like_dom_sf"/>
</dbReference>
<evidence type="ECO:0000256" key="3">
    <source>
        <dbReference type="ARBA" id="ARBA00005582"/>
    </source>
</evidence>
<comment type="cofactor">
    <cofactor evidence="1">
        <name>Mn(2+)</name>
        <dbReference type="ChEBI" id="CHEBI:29035"/>
    </cofactor>
</comment>
<dbReference type="InterPro" id="IPR039121">
    <property type="entry name" value="NUDT19"/>
</dbReference>
<evidence type="ECO:0000256" key="5">
    <source>
        <dbReference type="ARBA" id="ARBA00022801"/>
    </source>
</evidence>
<evidence type="ECO:0000313" key="9">
    <source>
        <dbReference type="Proteomes" id="UP001174909"/>
    </source>
</evidence>
<dbReference type="PANTHER" id="PTHR12318:SF0">
    <property type="entry name" value="ACYL-COENZYME A DIPHOSPHATASE NUDT19"/>
    <property type="match status" value="1"/>
</dbReference>
<accession>A0AA35TZG4</accession>
<proteinExistence type="inferred from homology"/>
<dbReference type="GO" id="GO:0046872">
    <property type="term" value="F:metal ion binding"/>
    <property type="evidence" value="ECO:0007669"/>
    <property type="project" value="UniProtKB-KW"/>
</dbReference>
<dbReference type="GO" id="GO:0016818">
    <property type="term" value="F:hydrolase activity, acting on acid anhydrides, in phosphorus-containing anhydrides"/>
    <property type="evidence" value="ECO:0007669"/>
    <property type="project" value="InterPro"/>
</dbReference>
<comment type="similarity">
    <text evidence="3">Belongs to the Nudix hydrolase family.</text>
</comment>
<dbReference type="Proteomes" id="UP001174909">
    <property type="component" value="Unassembled WGS sequence"/>
</dbReference>
<dbReference type="GO" id="GO:0005739">
    <property type="term" value="C:mitochondrion"/>
    <property type="evidence" value="ECO:0007669"/>
    <property type="project" value="TreeGrafter"/>
</dbReference>
<keyword evidence="5" id="KW-0378">Hydrolase</keyword>
<keyword evidence="4" id="KW-0479">Metal-binding</keyword>
<comment type="caution">
    <text evidence="8">The sequence shown here is derived from an EMBL/GenBank/DDBJ whole genome shotgun (WGS) entry which is preliminary data.</text>
</comment>
<sequence length="376" mass="42474">MAVRAMKNWRDASGIIVLSGALKYARAPTLLSKLGDLGENPLIVPLEETGKTEWEVALVKRSSKTGFFANSYVFPGGRLDAADSSPEWQKLFSRSSSGDPFRSILAPSGSHSNQRLPGTFPPAVKTLERDQLDHWRDRVHNDATEFLNLCSELRCVPDIWSLLEWSDWLTPRNFHIRYDSVFYLCVLDTLPPITADGSEIVDAKWYTPSEALQLHADSKIVITPPQFVDIHVLKSLGSVPCLHSYALRKNLSRSLYRHNKIRILTKDKVTVSMIDLDDLYPALPEELALTSPPPHLPRSPTLSHVHLHPSQSPAHEYECPTHTADELRNSSTRLCRMESHGKGNFQLYDTIMAEQITSHVNEYNRFKEANQLTSRL</sequence>
<name>A0AA35TZG4_GEOBA</name>
<protein>
    <submittedName>
        <fullName evidence="8">Nucleoside diphosphate-linked moiety X motif 19</fullName>
    </submittedName>
</protein>
<keyword evidence="6" id="KW-0460">Magnesium</keyword>